<evidence type="ECO:0008006" key="3">
    <source>
        <dbReference type="Google" id="ProtNLM"/>
    </source>
</evidence>
<dbReference type="InterPro" id="IPR024524">
    <property type="entry name" value="DUF3800"/>
</dbReference>
<gene>
    <name evidence="1" type="ORF">BST97_11040</name>
</gene>
<dbReference type="Pfam" id="PF12686">
    <property type="entry name" value="DUF3800"/>
    <property type="match status" value="1"/>
</dbReference>
<protein>
    <recommendedName>
        <fullName evidence="3">DUF3800 domain-containing protein</fullName>
    </recommendedName>
</protein>
<dbReference type="OrthoDB" id="277376at2"/>
<dbReference type="STRING" id="331648.BST97_11040"/>
<evidence type="ECO:0000313" key="2">
    <source>
        <dbReference type="Proteomes" id="UP000193431"/>
    </source>
</evidence>
<organism evidence="1 2">
    <name type="scientific">Nonlabens spongiae</name>
    <dbReference type="NCBI Taxonomy" id="331648"/>
    <lineage>
        <taxon>Bacteria</taxon>
        <taxon>Pseudomonadati</taxon>
        <taxon>Bacteroidota</taxon>
        <taxon>Flavobacteriia</taxon>
        <taxon>Flavobacteriales</taxon>
        <taxon>Flavobacteriaceae</taxon>
        <taxon>Nonlabens</taxon>
    </lineage>
</organism>
<reference evidence="1 2" key="1">
    <citation type="submission" date="2016-11" db="EMBL/GenBank/DDBJ databases">
        <title>Trade-off between light-utilization and light-protection in marine flavobacteria.</title>
        <authorList>
            <person name="Kumagai Y."/>
        </authorList>
    </citation>
    <scope>NUCLEOTIDE SEQUENCE [LARGE SCALE GENOMIC DNA]</scope>
    <source>
        <strain evidence="1 2">JCM 13191</strain>
    </source>
</reference>
<name>A0A1W6MLJ9_9FLAO</name>
<dbReference type="Proteomes" id="UP000193431">
    <property type="component" value="Chromosome"/>
</dbReference>
<dbReference type="RefSeq" id="WP_085767283.1">
    <property type="nucleotide sequence ID" value="NZ_CP019344.1"/>
</dbReference>
<sequence>MEQPKLMDFHRFLDEAGDTTFYGKGKRNIIGSNGVSNVFILGMVKIKDPLDEVRDKINSLQNKITNDEFYHVPSVVKKIKKTGYYLHATDDIGEIRKEMFDLMKTINCSFEAVVGRKNIERYETKHKGKEEYFYADLLSHLLKNKLTKHQKLVLHISERGKSTKNHNLELAFLKAKQRFSRVKGNTEVKTNVVFNVNYPTKDPLLNLADYYCWSVQRVFEKGEMRFYNFLRDQISLVVDLYDTENYGDWMNYYDNKKNPLTSKNKISPPKH</sequence>
<dbReference type="AlphaFoldDB" id="A0A1W6MLJ9"/>
<dbReference type="EMBL" id="CP019344">
    <property type="protein sequence ID" value="ARN78478.1"/>
    <property type="molecule type" value="Genomic_DNA"/>
</dbReference>
<keyword evidence="2" id="KW-1185">Reference proteome</keyword>
<accession>A0A1W6MLJ9</accession>
<proteinExistence type="predicted"/>
<evidence type="ECO:0000313" key="1">
    <source>
        <dbReference type="EMBL" id="ARN78478.1"/>
    </source>
</evidence>